<keyword evidence="2" id="KW-0186">Copper</keyword>
<gene>
    <name evidence="6" type="ORF">CVT25_001881</name>
</gene>
<feature type="signal peptide" evidence="4">
    <location>
        <begin position="1"/>
        <end position="26"/>
    </location>
</feature>
<dbReference type="Pfam" id="PF00264">
    <property type="entry name" value="Tyrosinase"/>
    <property type="match status" value="1"/>
</dbReference>
<dbReference type="PROSITE" id="PS00497">
    <property type="entry name" value="TYROSINASE_1"/>
    <property type="match status" value="1"/>
</dbReference>
<dbReference type="STRING" id="93625.A0A409WQU7"/>
<dbReference type="PANTHER" id="PTHR11474">
    <property type="entry name" value="TYROSINASE FAMILY MEMBER"/>
    <property type="match status" value="1"/>
</dbReference>
<dbReference type="InParanoid" id="A0A409WQU7"/>
<dbReference type="SUPFAM" id="SSF48056">
    <property type="entry name" value="Di-copper centre-containing domain"/>
    <property type="match status" value="1"/>
</dbReference>
<dbReference type="Proteomes" id="UP000283269">
    <property type="component" value="Unassembled WGS sequence"/>
</dbReference>
<evidence type="ECO:0000256" key="1">
    <source>
        <dbReference type="ARBA" id="ARBA00022723"/>
    </source>
</evidence>
<keyword evidence="4" id="KW-0732">Signal</keyword>
<keyword evidence="1" id="KW-0479">Metal-binding</keyword>
<proteinExistence type="predicted"/>
<feature type="compositionally biased region" description="Acidic residues" evidence="3">
    <location>
        <begin position="371"/>
        <end position="390"/>
    </location>
</feature>
<dbReference type="EMBL" id="NHYD01003305">
    <property type="protein sequence ID" value="PPQ80872.1"/>
    <property type="molecule type" value="Genomic_DNA"/>
</dbReference>
<feature type="region of interest" description="Disordered" evidence="3">
    <location>
        <begin position="275"/>
        <end position="306"/>
    </location>
</feature>
<reference evidence="6 7" key="1">
    <citation type="journal article" date="2018" name="Evol. Lett.">
        <title>Horizontal gene cluster transfer increased hallucinogenic mushroom diversity.</title>
        <authorList>
            <person name="Reynolds H.T."/>
            <person name="Vijayakumar V."/>
            <person name="Gluck-Thaler E."/>
            <person name="Korotkin H.B."/>
            <person name="Matheny P.B."/>
            <person name="Slot J.C."/>
        </authorList>
    </citation>
    <scope>NUCLEOTIDE SEQUENCE [LARGE SCALE GENOMIC DNA]</scope>
    <source>
        <strain evidence="6 7">2631</strain>
    </source>
</reference>
<evidence type="ECO:0000256" key="3">
    <source>
        <dbReference type="SAM" id="MobiDB-lite"/>
    </source>
</evidence>
<evidence type="ECO:0000256" key="4">
    <source>
        <dbReference type="SAM" id="SignalP"/>
    </source>
</evidence>
<evidence type="ECO:0000313" key="7">
    <source>
        <dbReference type="Proteomes" id="UP000283269"/>
    </source>
</evidence>
<feature type="region of interest" description="Disordered" evidence="3">
    <location>
        <begin position="359"/>
        <end position="394"/>
    </location>
</feature>
<dbReference type="GO" id="GO:0016491">
    <property type="term" value="F:oxidoreductase activity"/>
    <property type="evidence" value="ECO:0007669"/>
    <property type="project" value="InterPro"/>
</dbReference>
<feature type="chain" id="PRO_5019348593" description="Tyrosinase copper-binding domain-containing protein" evidence="4">
    <location>
        <begin position="27"/>
        <end position="435"/>
    </location>
</feature>
<organism evidence="6 7">
    <name type="scientific">Psilocybe cyanescens</name>
    <dbReference type="NCBI Taxonomy" id="93625"/>
    <lineage>
        <taxon>Eukaryota</taxon>
        <taxon>Fungi</taxon>
        <taxon>Dikarya</taxon>
        <taxon>Basidiomycota</taxon>
        <taxon>Agaricomycotina</taxon>
        <taxon>Agaricomycetes</taxon>
        <taxon>Agaricomycetidae</taxon>
        <taxon>Agaricales</taxon>
        <taxon>Agaricineae</taxon>
        <taxon>Strophariaceae</taxon>
        <taxon>Psilocybe</taxon>
    </lineage>
</organism>
<dbReference type="AlphaFoldDB" id="A0A409WQU7"/>
<feature type="compositionally biased region" description="Polar residues" evidence="3">
    <location>
        <begin position="359"/>
        <end position="370"/>
    </location>
</feature>
<dbReference type="InterPro" id="IPR050316">
    <property type="entry name" value="Tyrosinase/Hemocyanin"/>
</dbReference>
<comment type="caution">
    <text evidence="6">The sequence shown here is derived from an EMBL/GenBank/DDBJ whole genome shotgun (WGS) entry which is preliminary data.</text>
</comment>
<name>A0A409WQU7_PSICY</name>
<evidence type="ECO:0000256" key="2">
    <source>
        <dbReference type="ARBA" id="ARBA00023008"/>
    </source>
</evidence>
<protein>
    <recommendedName>
        <fullName evidence="5">Tyrosinase copper-binding domain-containing protein</fullName>
    </recommendedName>
</protein>
<accession>A0A409WQU7</accession>
<dbReference type="PRINTS" id="PR00092">
    <property type="entry name" value="TYROSINASE"/>
</dbReference>
<evidence type="ECO:0000259" key="5">
    <source>
        <dbReference type="PROSITE" id="PS00497"/>
    </source>
</evidence>
<dbReference type="OrthoDB" id="6132182at2759"/>
<feature type="compositionally biased region" description="Basic and acidic residues" evidence="3">
    <location>
        <begin position="283"/>
        <end position="293"/>
    </location>
</feature>
<evidence type="ECO:0000313" key="6">
    <source>
        <dbReference type="EMBL" id="PPQ80872.1"/>
    </source>
</evidence>
<keyword evidence="7" id="KW-1185">Reference proteome</keyword>
<dbReference type="PANTHER" id="PTHR11474:SF126">
    <property type="entry name" value="TYROSINASE-LIKE PROTEIN TYR-1-RELATED"/>
    <property type="match status" value="1"/>
</dbReference>
<feature type="domain" description="Tyrosinase copper-binding" evidence="5">
    <location>
        <begin position="110"/>
        <end position="127"/>
    </location>
</feature>
<dbReference type="GO" id="GO:0046872">
    <property type="term" value="F:metal ion binding"/>
    <property type="evidence" value="ECO:0007669"/>
    <property type="project" value="UniProtKB-KW"/>
</dbReference>
<dbReference type="InterPro" id="IPR008922">
    <property type="entry name" value="Di-copper_centre_dom_sf"/>
</dbReference>
<dbReference type="Gene3D" id="1.10.1280.10">
    <property type="entry name" value="Di-copper center containing domain from catechol oxidase"/>
    <property type="match status" value="1"/>
</dbReference>
<dbReference type="InterPro" id="IPR002227">
    <property type="entry name" value="Tyrosinase_Cu-bd"/>
</dbReference>
<sequence length="435" mass="48360">MPLLRLSFANALSLPILCFLLSGALSRVLLDSDAEMDAELNGLAINENTGRCSHLLMRQEWRTLSDAHKAEYIRAVKCTRTLPKITSYRGVQSRFDDFQAVHIHTAASIHWAGHFLPWHRRFVTLYEKTLRDECGFRGAIPYWDWTQDVAGNKSQAHKTPNFDNKLIRTSPVFDPVTGFGGDGVKGTYTLPGNITAASQVLPSTFGGCVMDGPFGYNASDPNSFAVHVGPGKLVTTHCLVRGIDDSYKRFLSADVVKHALEQQTYEQFRLALEGGVDDDDSKSEESQHEREEAVPDNDSTPVSEHASGHMVVGGELGNLYSSPGEPLFFLHHANLDRIWWNWQVMDLDRRLIDMSGNIVSSNPHENSTQDMDLDTGTGEEQDDDDGEYDGIDSSQLNASSTVTLDVSLRFGPLGRKIPIRDIMDITSFPSCYLYV</sequence>